<feature type="compositionally biased region" description="Polar residues" evidence="14">
    <location>
        <begin position="253"/>
        <end position="269"/>
    </location>
</feature>
<dbReference type="eggNOG" id="ENOG502QT6Y">
    <property type="taxonomic scope" value="Eukaryota"/>
</dbReference>
<proteinExistence type="inferred from homology"/>
<feature type="chain" id="PRO_5003038840" description="Store-operated calcium entry-associated regulatory factor" evidence="16">
    <location>
        <begin position="21"/>
        <end position="296"/>
    </location>
</feature>
<dbReference type="OMA" id="AGHIESW"/>
<evidence type="ECO:0000256" key="3">
    <source>
        <dbReference type="ARBA" id="ARBA00016584"/>
    </source>
</evidence>
<keyword evidence="5" id="KW-0109">Calcium transport</keyword>
<keyword evidence="12 15" id="KW-0472">Membrane</keyword>
<keyword evidence="8" id="KW-0256">Endoplasmic reticulum</keyword>
<evidence type="ECO:0000256" key="13">
    <source>
        <dbReference type="ARBA" id="ARBA00031116"/>
    </source>
</evidence>
<keyword evidence="18" id="KW-1185">Reference proteome</keyword>
<comment type="subcellular location">
    <subcellularLocation>
        <location evidence="1">Endoplasmic reticulum membrane</location>
        <topology evidence="1">Single-pass type I membrane protein</topology>
    </subcellularLocation>
</comment>
<comment type="similarity">
    <text evidence="2">Belongs to the SARAF family.</text>
</comment>
<dbReference type="VEuPathDB" id="AmoebaDB:NAEGRDRAFT_72946"/>
<reference evidence="17 18" key="1">
    <citation type="journal article" date="2010" name="Cell">
        <title>The genome of Naegleria gruberi illuminates early eukaryotic versatility.</title>
        <authorList>
            <person name="Fritz-Laylin L.K."/>
            <person name="Prochnik S.E."/>
            <person name="Ginger M.L."/>
            <person name="Dacks J.B."/>
            <person name="Carpenter M.L."/>
            <person name="Field M.C."/>
            <person name="Kuo A."/>
            <person name="Paredez A."/>
            <person name="Chapman J."/>
            <person name="Pham J."/>
            <person name="Shu S."/>
            <person name="Neupane R."/>
            <person name="Cipriano M."/>
            <person name="Mancuso J."/>
            <person name="Tu H."/>
            <person name="Salamov A."/>
            <person name="Lindquist E."/>
            <person name="Shapiro H."/>
            <person name="Lucas S."/>
            <person name="Grigoriev I.V."/>
            <person name="Cande W.Z."/>
            <person name="Fulton C."/>
            <person name="Rokhsar D.S."/>
            <person name="Dawson S.C."/>
        </authorList>
    </citation>
    <scope>NUCLEOTIDE SEQUENCE [LARGE SCALE GENOMIC DNA]</scope>
    <source>
        <strain evidence="17 18">NEG-M</strain>
    </source>
</reference>
<evidence type="ECO:0000256" key="4">
    <source>
        <dbReference type="ARBA" id="ARBA00022448"/>
    </source>
</evidence>
<keyword evidence="10 15" id="KW-1133">Transmembrane helix</keyword>
<dbReference type="GO" id="GO:0005789">
    <property type="term" value="C:endoplasmic reticulum membrane"/>
    <property type="evidence" value="ECO:0007669"/>
    <property type="project" value="UniProtKB-SubCell"/>
</dbReference>
<evidence type="ECO:0000256" key="16">
    <source>
        <dbReference type="SAM" id="SignalP"/>
    </source>
</evidence>
<accession>D2VVA4</accession>
<keyword evidence="6 15" id="KW-0812">Transmembrane</keyword>
<evidence type="ECO:0000313" key="18">
    <source>
        <dbReference type="Proteomes" id="UP000006671"/>
    </source>
</evidence>
<dbReference type="EMBL" id="GG738901">
    <property type="protein sequence ID" value="EFC39199.1"/>
    <property type="molecule type" value="Genomic_DNA"/>
</dbReference>
<dbReference type="InParanoid" id="D2VVA4"/>
<keyword evidence="11" id="KW-0406">Ion transport</keyword>
<dbReference type="PANTHER" id="PTHR15929">
    <property type="entry name" value="STORE-OPERATED CALCIUM ENTRY-ASSOCIATED REGULATORY FACTOR"/>
    <property type="match status" value="1"/>
</dbReference>
<evidence type="ECO:0000256" key="1">
    <source>
        <dbReference type="ARBA" id="ARBA00004115"/>
    </source>
</evidence>
<dbReference type="KEGG" id="ngr:NAEGRDRAFT_72946"/>
<dbReference type="GO" id="GO:0006816">
    <property type="term" value="P:calcium ion transport"/>
    <property type="evidence" value="ECO:0007669"/>
    <property type="project" value="UniProtKB-KW"/>
</dbReference>
<feature type="compositionally biased region" description="Basic and acidic residues" evidence="14">
    <location>
        <begin position="275"/>
        <end position="287"/>
    </location>
</feature>
<evidence type="ECO:0000256" key="15">
    <source>
        <dbReference type="SAM" id="Phobius"/>
    </source>
</evidence>
<sequence>MSSKVLLITFIALIFSITLSTQQGSNIGNDAIHLTQIKSITLYKNAWTTARRSHPVPQLKCISKPDNYEPDQVECSYEGNGWRCNAKLRSNYKFGKMNVNCEGYRYSGDDLVLKGSCGLEYTLEYNQKPQSNQQQQHYRHEPIPSNPSSLGSFWIVIIVLVVIGCIWLSKQNSSSTIQSNNQQPYPSMYPDVNPNYNPDLHQTFVPSSSSSQTSSTIPTFLAGAAAGYAASSLYNSQRNSGATGGNGSYFESSSNDRNYGNHYSNYENQTYHSYSHHDDDDDTRDHTVYGISTTSR</sequence>
<name>D2VVA4_NAEGR</name>
<feature type="signal peptide" evidence="16">
    <location>
        <begin position="1"/>
        <end position="20"/>
    </location>
</feature>
<protein>
    <recommendedName>
        <fullName evidence="3">Store-operated calcium entry-associated regulatory factor</fullName>
    </recommendedName>
    <alternativeName>
        <fullName evidence="13">Transmembrane protein 66</fullName>
    </alternativeName>
</protein>
<evidence type="ECO:0000256" key="9">
    <source>
        <dbReference type="ARBA" id="ARBA00022837"/>
    </source>
</evidence>
<feature type="region of interest" description="Disordered" evidence="14">
    <location>
        <begin position="253"/>
        <end position="296"/>
    </location>
</feature>
<evidence type="ECO:0000256" key="7">
    <source>
        <dbReference type="ARBA" id="ARBA00022729"/>
    </source>
</evidence>
<keyword evidence="4" id="KW-0813">Transport</keyword>
<keyword evidence="7 16" id="KW-0732">Signal</keyword>
<dbReference type="AlphaFoldDB" id="D2VVA4"/>
<dbReference type="Proteomes" id="UP000006671">
    <property type="component" value="Unassembled WGS sequence"/>
</dbReference>
<evidence type="ECO:0000313" key="17">
    <source>
        <dbReference type="EMBL" id="EFC39199.1"/>
    </source>
</evidence>
<evidence type="ECO:0000256" key="6">
    <source>
        <dbReference type="ARBA" id="ARBA00022692"/>
    </source>
</evidence>
<dbReference type="GeneID" id="8853469"/>
<evidence type="ECO:0000256" key="8">
    <source>
        <dbReference type="ARBA" id="ARBA00022824"/>
    </source>
</evidence>
<dbReference type="PANTHER" id="PTHR15929:SF0">
    <property type="entry name" value="STORE-OPERATED CALCIUM ENTRY-ASSOCIATED REGULATORY FACTOR"/>
    <property type="match status" value="1"/>
</dbReference>
<keyword evidence="9" id="KW-0106">Calcium</keyword>
<dbReference type="RefSeq" id="XP_002671943.1">
    <property type="nucleotide sequence ID" value="XM_002671897.1"/>
</dbReference>
<dbReference type="GO" id="GO:2001256">
    <property type="term" value="P:regulation of store-operated calcium entry"/>
    <property type="evidence" value="ECO:0007669"/>
    <property type="project" value="InterPro"/>
</dbReference>
<feature type="region of interest" description="Disordered" evidence="14">
    <location>
        <begin position="176"/>
        <end position="211"/>
    </location>
</feature>
<evidence type="ECO:0000256" key="5">
    <source>
        <dbReference type="ARBA" id="ARBA00022568"/>
    </source>
</evidence>
<evidence type="ECO:0000256" key="10">
    <source>
        <dbReference type="ARBA" id="ARBA00022989"/>
    </source>
</evidence>
<dbReference type="InterPro" id="IPR009567">
    <property type="entry name" value="SARAF"/>
</dbReference>
<evidence type="ECO:0000256" key="14">
    <source>
        <dbReference type="SAM" id="MobiDB-lite"/>
    </source>
</evidence>
<evidence type="ECO:0000256" key="2">
    <source>
        <dbReference type="ARBA" id="ARBA00006833"/>
    </source>
</evidence>
<evidence type="ECO:0000256" key="12">
    <source>
        <dbReference type="ARBA" id="ARBA00023136"/>
    </source>
</evidence>
<gene>
    <name evidence="17" type="ORF">NAEGRDRAFT_72946</name>
</gene>
<dbReference type="Pfam" id="PF06682">
    <property type="entry name" value="SARAF"/>
    <property type="match status" value="1"/>
</dbReference>
<feature type="transmembrane region" description="Helical" evidence="15">
    <location>
        <begin position="151"/>
        <end position="169"/>
    </location>
</feature>
<dbReference type="OrthoDB" id="20303at2759"/>
<evidence type="ECO:0000256" key="11">
    <source>
        <dbReference type="ARBA" id="ARBA00023065"/>
    </source>
</evidence>
<dbReference type="STRING" id="5762.D2VVA4"/>
<organism evidence="18">
    <name type="scientific">Naegleria gruberi</name>
    <name type="common">Amoeba</name>
    <dbReference type="NCBI Taxonomy" id="5762"/>
    <lineage>
        <taxon>Eukaryota</taxon>
        <taxon>Discoba</taxon>
        <taxon>Heterolobosea</taxon>
        <taxon>Tetramitia</taxon>
        <taxon>Eutetramitia</taxon>
        <taxon>Vahlkampfiidae</taxon>
        <taxon>Naegleria</taxon>
    </lineage>
</organism>